<dbReference type="Pfam" id="PF18044">
    <property type="entry name" value="zf-CCCH_4"/>
    <property type="match status" value="1"/>
</dbReference>
<evidence type="ECO:0000256" key="5">
    <source>
        <dbReference type="SAM" id="MobiDB-lite"/>
    </source>
</evidence>
<proteinExistence type="predicted"/>
<evidence type="ECO:0000256" key="3">
    <source>
        <dbReference type="ARBA" id="ARBA00022833"/>
    </source>
</evidence>
<dbReference type="SUPFAM" id="SSF53098">
    <property type="entry name" value="Ribonuclease H-like"/>
    <property type="match status" value="1"/>
</dbReference>
<dbReference type="GO" id="GO:0008270">
    <property type="term" value="F:zinc ion binding"/>
    <property type="evidence" value="ECO:0007669"/>
    <property type="project" value="UniProtKB-KW"/>
</dbReference>
<dbReference type="InterPro" id="IPR012337">
    <property type="entry name" value="RNaseH-like_sf"/>
</dbReference>
<dbReference type="Gene3D" id="3.30.1370.210">
    <property type="match status" value="1"/>
</dbReference>
<organism evidence="7 8">
    <name type="scientific">Hydnum rufescens UP504</name>
    <dbReference type="NCBI Taxonomy" id="1448309"/>
    <lineage>
        <taxon>Eukaryota</taxon>
        <taxon>Fungi</taxon>
        <taxon>Dikarya</taxon>
        <taxon>Basidiomycota</taxon>
        <taxon>Agaricomycotina</taxon>
        <taxon>Agaricomycetes</taxon>
        <taxon>Cantharellales</taxon>
        <taxon>Hydnaceae</taxon>
        <taxon>Hydnum</taxon>
    </lineage>
</organism>
<feature type="compositionally biased region" description="Polar residues" evidence="5">
    <location>
        <begin position="40"/>
        <end position="57"/>
    </location>
</feature>
<dbReference type="InterPro" id="IPR041367">
    <property type="entry name" value="Znf-CCCH_4"/>
</dbReference>
<dbReference type="InterPro" id="IPR000571">
    <property type="entry name" value="Znf_CCCH"/>
</dbReference>
<dbReference type="AlphaFoldDB" id="A0A9P6DRE9"/>
<evidence type="ECO:0000256" key="1">
    <source>
        <dbReference type="ARBA" id="ARBA00022723"/>
    </source>
</evidence>
<keyword evidence="3 4" id="KW-0862">Zinc</keyword>
<comment type="caution">
    <text evidence="7">The sequence shown here is derived from an EMBL/GenBank/DDBJ whole genome shotgun (WGS) entry which is preliminary data.</text>
</comment>
<evidence type="ECO:0000313" key="8">
    <source>
        <dbReference type="Proteomes" id="UP000886523"/>
    </source>
</evidence>
<evidence type="ECO:0000256" key="4">
    <source>
        <dbReference type="PROSITE-ProRule" id="PRU00723"/>
    </source>
</evidence>
<keyword evidence="1 4" id="KW-0479">Metal-binding</keyword>
<dbReference type="Proteomes" id="UP000886523">
    <property type="component" value="Unassembled WGS sequence"/>
</dbReference>
<feature type="region of interest" description="Disordered" evidence="5">
    <location>
        <begin position="40"/>
        <end position="81"/>
    </location>
</feature>
<sequence length="186" mass="20579">MLTVGVWLTAKLCPYFCEGSCSRGSKCTYIHDISPNSSLSFATRSPPSSFGADSSETAVPLSRSIGSPRSELDYHDDDGDDHVIYQETGDGQCPACKIELKWVPGHHKIRGNEKANTLAKSGSVLPSIYPYSASNAYVSNLNNQRLLKDWQLRWVNDPSQNRPTEYSMCNVNPPLLHLSKPFKSLL</sequence>
<feature type="zinc finger region" description="C3H1-type" evidence="4">
    <location>
        <begin position="7"/>
        <end position="34"/>
    </location>
</feature>
<evidence type="ECO:0000313" key="7">
    <source>
        <dbReference type="EMBL" id="KAF9508389.1"/>
    </source>
</evidence>
<dbReference type="OrthoDB" id="2992341at2759"/>
<keyword evidence="8" id="KW-1185">Reference proteome</keyword>
<gene>
    <name evidence="7" type="ORF">BS47DRAFT_1397864</name>
</gene>
<keyword evidence="2 4" id="KW-0863">Zinc-finger</keyword>
<dbReference type="PROSITE" id="PS50103">
    <property type="entry name" value="ZF_C3H1"/>
    <property type="match status" value="1"/>
</dbReference>
<name>A0A9P6DRE9_9AGAM</name>
<evidence type="ECO:0000256" key="2">
    <source>
        <dbReference type="ARBA" id="ARBA00022771"/>
    </source>
</evidence>
<reference evidence="7" key="1">
    <citation type="journal article" date="2020" name="Nat. Commun.">
        <title>Large-scale genome sequencing of mycorrhizal fungi provides insights into the early evolution of symbiotic traits.</title>
        <authorList>
            <person name="Miyauchi S."/>
            <person name="Kiss E."/>
            <person name="Kuo A."/>
            <person name="Drula E."/>
            <person name="Kohler A."/>
            <person name="Sanchez-Garcia M."/>
            <person name="Morin E."/>
            <person name="Andreopoulos B."/>
            <person name="Barry K.W."/>
            <person name="Bonito G."/>
            <person name="Buee M."/>
            <person name="Carver A."/>
            <person name="Chen C."/>
            <person name="Cichocki N."/>
            <person name="Clum A."/>
            <person name="Culley D."/>
            <person name="Crous P.W."/>
            <person name="Fauchery L."/>
            <person name="Girlanda M."/>
            <person name="Hayes R.D."/>
            <person name="Keri Z."/>
            <person name="LaButti K."/>
            <person name="Lipzen A."/>
            <person name="Lombard V."/>
            <person name="Magnuson J."/>
            <person name="Maillard F."/>
            <person name="Murat C."/>
            <person name="Nolan M."/>
            <person name="Ohm R.A."/>
            <person name="Pangilinan J."/>
            <person name="Pereira M.F."/>
            <person name="Perotto S."/>
            <person name="Peter M."/>
            <person name="Pfister S."/>
            <person name="Riley R."/>
            <person name="Sitrit Y."/>
            <person name="Stielow J.B."/>
            <person name="Szollosi G."/>
            <person name="Zifcakova L."/>
            <person name="Stursova M."/>
            <person name="Spatafora J.W."/>
            <person name="Tedersoo L."/>
            <person name="Vaario L.M."/>
            <person name="Yamada A."/>
            <person name="Yan M."/>
            <person name="Wang P."/>
            <person name="Xu J."/>
            <person name="Bruns T."/>
            <person name="Baldrian P."/>
            <person name="Vilgalys R."/>
            <person name="Dunand C."/>
            <person name="Henrissat B."/>
            <person name="Grigoriev I.V."/>
            <person name="Hibbett D."/>
            <person name="Nagy L.G."/>
            <person name="Martin F.M."/>
        </authorList>
    </citation>
    <scope>NUCLEOTIDE SEQUENCE</scope>
    <source>
        <strain evidence="7">UP504</strain>
    </source>
</reference>
<protein>
    <recommendedName>
        <fullName evidence="6">C3H1-type domain-containing protein</fullName>
    </recommendedName>
</protein>
<feature type="domain" description="C3H1-type" evidence="6">
    <location>
        <begin position="7"/>
        <end position="34"/>
    </location>
</feature>
<dbReference type="InterPro" id="IPR036855">
    <property type="entry name" value="Znf_CCCH_sf"/>
</dbReference>
<accession>A0A9P6DRE9</accession>
<dbReference type="SUPFAM" id="SSF90229">
    <property type="entry name" value="CCCH zinc finger"/>
    <property type="match status" value="1"/>
</dbReference>
<dbReference type="EMBL" id="MU129060">
    <property type="protein sequence ID" value="KAF9508389.1"/>
    <property type="molecule type" value="Genomic_DNA"/>
</dbReference>
<evidence type="ECO:0000259" key="6">
    <source>
        <dbReference type="PROSITE" id="PS50103"/>
    </source>
</evidence>